<dbReference type="PROSITE" id="PS50894">
    <property type="entry name" value="HPT"/>
    <property type="match status" value="1"/>
</dbReference>
<dbReference type="EC" id="2.7.13.3" evidence="3"/>
<dbReference type="Gene3D" id="3.40.190.10">
    <property type="entry name" value="Periplasmic binding protein-like II"/>
    <property type="match status" value="2"/>
</dbReference>
<dbReference type="GO" id="GO:0005886">
    <property type="term" value="C:plasma membrane"/>
    <property type="evidence" value="ECO:0007669"/>
    <property type="project" value="UniProtKB-SubCell"/>
</dbReference>
<evidence type="ECO:0000259" key="21">
    <source>
        <dbReference type="PROSITE" id="PS50894"/>
    </source>
</evidence>
<dbReference type="KEGG" id="ans:ArsFIN_07440"/>
<evidence type="ECO:0000256" key="3">
    <source>
        <dbReference type="ARBA" id="ARBA00012438"/>
    </source>
</evidence>
<dbReference type="Pfam" id="PF02518">
    <property type="entry name" value="HATPase_c"/>
    <property type="match status" value="1"/>
</dbReference>
<evidence type="ECO:0000256" key="12">
    <source>
        <dbReference type="ARBA" id="ARBA00023012"/>
    </source>
</evidence>
<dbReference type="EMBL" id="CP123523">
    <property type="protein sequence ID" value="WGM06354.1"/>
    <property type="molecule type" value="Genomic_DNA"/>
</dbReference>
<evidence type="ECO:0000256" key="8">
    <source>
        <dbReference type="ARBA" id="ARBA00022692"/>
    </source>
</evidence>
<evidence type="ECO:0000256" key="6">
    <source>
        <dbReference type="ARBA" id="ARBA00022553"/>
    </source>
</evidence>
<accession>A0A4P7KQI5</accession>
<sequence length="770" mass="88877">MKKFKLISLIFNLILPTTTLATEFNQIERDWLKHNSVIYYTIVPNNRIEYIHNNVHHGISREYLNEIEKKTGLKFIYRDQKEKNIKIIANFISKTSHDKKWLQSYPYIFTSAVIVTRPDAPSMFTPHQLDGKKVVVKRNSPYEAFLKEHYPQIILIPEEDAISSLNRLCDTCDAYAVIGPNLIFWPLVHKYYANHLNFSGVIPELNANITMAIASDMPILKSIIDKSLNSISAKRSDEIYKKWIDELDITAPPFNMILKYYYLEIITTILIFLFLLTLLFYIRKAQISAQNNELSKSLFISMMSHEIRTPLNAIIASLEILKLKLKNKDLEKFTTISINSSVALLSFLNNVLDASKLEAKELKLNNKTIDINKLLIEIKNKFTPLSESKKIDLIYKSFIPEKTYINIDCDKLRQILRNIISNAIKFTEEGYILYTANYKKNKLFLLIKDSGIGIDDKKQKKLFQPWFQVTNKELNYNQTGSGLGLFICKQFSKIMKADFSIKSIKNIGTEIKIAIPADKSNEIININKDEEISIEKISTLNKLSILIIDDNIYNIDVITKQLDILNCDWEYVLNGNDAIEKFKQENYYDLVLLDSFLPDMTGYEVCNTIRNLEKIQNRVTTPIISISANTSNQHIEQFINHGGNNILSKPITLKDLATCLTKWSYLNSNIEDLAENIHTKNSDELFYRILTLDFKNLSLASTMNDTNNINYYLHRMKGAALQNNSYTIANLITSIENLIKKNSIDIKNNEVIKSLLFQLETLIVEKNDHN</sequence>
<feature type="modified residue" description="Phosphohistidine" evidence="14">
    <location>
        <position position="714"/>
    </location>
</feature>
<keyword evidence="18" id="KW-0732">Signal</keyword>
<dbReference type="CDD" id="cd01007">
    <property type="entry name" value="PBP2_BvgS_HisK_like"/>
    <property type="match status" value="1"/>
</dbReference>
<dbReference type="RefSeq" id="WP_026821953.1">
    <property type="nucleotide sequence ID" value="NZ_CP038613.1"/>
</dbReference>
<dbReference type="CDD" id="cd17546">
    <property type="entry name" value="REC_hyHK_CKI1_RcsC-like"/>
    <property type="match status" value="1"/>
</dbReference>
<evidence type="ECO:0000313" key="22">
    <source>
        <dbReference type="EMBL" id="QBY42199.1"/>
    </source>
</evidence>
<organism evidence="22 24">
    <name type="scientific">Arsenophonus nasoniae</name>
    <name type="common">son-killer infecting Nasonia vitripennis</name>
    <dbReference type="NCBI Taxonomy" id="638"/>
    <lineage>
        <taxon>Bacteria</taxon>
        <taxon>Pseudomonadati</taxon>
        <taxon>Pseudomonadota</taxon>
        <taxon>Gammaproteobacteria</taxon>
        <taxon>Enterobacterales</taxon>
        <taxon>Morganellaceae</taxon>
        <taxon>Arsenophonus</taxon>
    </lineage>
</organism>
<evidence type="ECO:0000256" key="7">
    <source>
        <dbReference type="ARBA" id="ARBA00022679"/>
    </source>
</evidence>
<dbReference type="InterPro" id="IPR001789">
    <property type="entry name" value="Sig_transdc_resp-reg_receiver"/>
</dbReference>
<dbReference type="Pfam" id="PF00512">
    <property type="entry name" value="HisKA"/>
    <property type="match status" value="1"/>
</dbReference>
<comment type="subcellular location">
    <subcellularLocation>
        <location evidence="2">Cell inner membrane</location>
        <topology evidence="2">Multi-pass membrane protein</topology>
    </subcellularLocation>
</comment>
<dbReference type="PROSITE" id="PS50110">
    <property type="entry name" value="RESPONSE_REGULATORY"/>
    <property type="match status" value="1"/>
</dbReference>
<keyword evidence="6 15" id="KW-0597">Phosphoprotein</keyword>
<dbReference type="SMART" id="SM00448">
    <property type="entry name" value="REC"/>
    <property type="match status" value="1"/>
</dbReference>
<keyword evidence="4" id="KW-1003">Cell membrane</keyword>
<feature type="modified residue" description="4-aspartylphosphate" evidence="15">
    <location>
        <position position="594"/>
    </location>
</feature>
<keyword evidence="10 23" id="KW-0067">ATP-binding</keyword>
<evidence type="ECO:0000256" key="17">
    <source>
        <dbReference type="SAM" id="Phobius"/>
    </source>
</evidence>
<dbReference type="GO" id="GO:0005524">
    <property type="term" value="F:ATP binding"/>
    <property type="evidence" value="ECO:0007669"/>
    <property type="project" value="UniProtKB-KW"/>
</dbReference>
<dbReference type="Pfam" id="PF00497">
    <property type="entry name" value="SBP_bac_3"/>
    <property type="match status" value="1"/>
</dbReference>
<evidence type="ECO:0000313" key="25">
    <source>
        <dbReference type="Proteomes" id="UP001177592"/>
    </source>
</evidence>
<dbReference type="InterPro" id="IPR036890">
    <property type="entry name" value="HATPase_C_sf"/>
</dbReference>
<keyword evidence="12" id="KW-0902">Two-component regulatory system</keyword>
<evidence type="ECO:0000256" key="15">
    <source>
        <dbReference type="PROSITE-ProRule" id="PRU00169"/>
    </source>
</evidence>
<dbReference type="PANTHER" id="PTHR43047">
    <property type="entry name" value="TWO-COMPONENT HISTIDINE PROTEIN KINASE"/>
    <property type="match status" value="1"/>
</dbReference>
<dbReference type="SUPFAM" id="SSF55874">
    <property type="entry name" value="ATPase domain of HSP90 chaperone/DNA topoisomerase II/histidine kinase"/>
    <property type="match status" value="1"/>
</dbReference>
<feature type="transmembrane region" description="Helical" evidence="17">
    <location>
        <begin position="260"/>
        <end position="282"/>
    </location>
</feature>
<keyword evidence="16" id="KW-0175">Coiled coil</keyword>
<dbReference type="SMART" id="SM00062">
    <property type="entry name" value="PBPb"/>
    <property type="match status" value="1"/>
</dbReference>
<dbReference type="Gene3D" id="1.20.120.160">
    <property type="entry name" value="HPT domain"/>
    <property type="match status" value="1"/>
</dbReference>
<evidence type="ECO:0000313" key="24">
    <source>
        <dbReference type="Proteomes" id="UP000295134"/>
    </source>
</evidence>
<dbReference type="Proteomes" id="UP001177592">
    <property type="component" value="Chromosome"/>
</dbReference>
<evidence type="ECO:0000256" key="14">
    <source>
        <dbReference type="PROSITE-ProRule" id="PRU00110"/>
    </source>
</evidence>
<evidence type="ECO:0000256" key="1">
    <source>
        <dbReference type="ARBA" id="ARBA00000085"/>
    </source>
</evidence>
<dbReference type="SUPFAM" id="SSF53850">
    <property type="entry name" value="Periplasmic binding protein-like II"/>
    <property type="match status" value="1"/>
</dbReference>
<keyword evidence="11 17" id="KW-1133">Transmembrane helix</keyword>
<evidence type="ECO:0000256" key="9">
    <source>
        <dbReference type="ARBA" id="ARBA00022777"/>
    </source>
</evidence>
<feature type="domain" description="HPt" evidence="21">
    <location>
        <begin position="675"/>
        <end position="770"/>
    </location>
</feature>
<evidence type="ECO:0000256" key="16">
    <source>
        <dbReference type="SAM" id="Coils"/>
    </source>
</evidence>
<dbReference type="PROSITE" id="PS50109">
    <property type="entry name" value="HIS_KIN"/>
    <property type="match status" value="1"/>
</dbReference>
<dbReference type="Gene3D" id="3.40.50.2300">
    <property type="match status" value="1"/>
</dbReference>
<feature type="signal peptide" evidence="18">
    <location>
        <begin position="1"/>
        <end position="21"/>
    </location>
</feature>
<evidence type="ECO:0000256" key="10">
    <source>
        <dbReference type="ARBA" id="ARBA00022840"/>
    </source>
</evidence>
<keyword evidence="10 23" id="KW-0547">Nucleotide-binding</keyword>
<dbReference type="InterPro" id="IPR011006">
    <property type="entry name" value="CheY-like_superfamily"/>
</dbReference>
<evidence type="ECO:0000259" key="19">
    <source>
        <dbReference type="PROSITE" id="PS50109"/>
    </source>
</evidence>
<evidence type="ECO:0000256" key="5">
    <source>
        <dbReference type="ARBA" id="ARBA00022519"/>
    </source>
</evidence>
<dbReference type="SUPFAM" id="SSF47384">
    <property type="entry name" value="Homodimeric domain of signal transducing histidine kinase"/>
    <property type="match status" value="1"/>
</dbReference>
<dbReference type="Gene3D" id="3.30.565.10">
    <property type="entry name" value="Histidine kinase-like ATPase, C-terminal domain"/>
    <property type="match status" value="1"/>
</dbReference>
<feature type="chain" id="PRO_5044607012" description="histidine kinase" evidence="18">
    <location>
        <begin position="22"/>
        <end position="770"/>
    </location>
</feature>
<feature type="domain" description="Histidine kinase" evidence="19">
    <location>
        <begin position="302"/>
        <end position="519"/>
    </location>
</feature>
<dbReference type="Gene3D" id="1.10.287.130">
    <property type="match status" value="1"/>
</dbReference>
<feature type="domain" description="Response regulatory" evidence="20">
    <location>
        <begin position="544"/>
        <end position="664"/>
    </location>
</feature>
<dbReference type="Proteomes" id="UP000295134">
    <property type="component" value="Chromosome"/>
</dbReference>
<dbReference type="InterPro" id="IPR036097">
    <property type="entry name" value="HisK_dim/P_sf"/>
</dbReference>
<evidence type="ECO:0000256" key="11">
    <source>
        <dbReference type="ARBA" id="ARBA00022989"/>
    </source>
</evidence>
<dbReference type="Pfam" id="PF00072">
    <property type="entry name" value="Response_reg"/>
    <property type="match status" value="1"/>
</dbReference>
<feature type="coiled-coil region" evidence="16">
    <location>
        <begin position="345"/>
        <end position="377"/>
    </location>
</feature>
<evidence type="ECO:0000313" key="23">
    <source>
        <dbReference type="EMBL" id="WGM06354.1"/>
    </source>
</evidence>
<keyword evidence="5" id="KW-0997">Cell inner membrane</keyword>
<reference evidence="22 24" key="1">
    <citation type="submission" date="2019-03" db="EMBL/GenBank/DDBJ databases">
        <title>Long-read sequencing reveals hyperdense prophage content in a complex bacterial symbiont genome.</title>
        <authorList>
            <person name="Frost C.L."/>
            <person name="Siozios S."/>
            <person name="Nadal-Jimenez P."/>
            <person name="Brockhurst M.A."/>
            <person name="King K.C."/>
            <person name="Darby A.C."/>
            <person name="Hurst G.D.D."/>
        </authorList>
    </citation>
    <scope>NUCLEOTIDE SEQUENCE [LARGE SCALE GENOMIC DNA]</scope>
    <source>
        <strain evidence="22 24">FIN</strain>
    </source>
</reference>
<dbReference type="PANTHER" id="PTHR43047:SF72">
    <property type="entry name" value="OSMOSENSING HISTIDINE PROTEIN KINASE SLN1"/>
    <property type="match status" value="1"/>
</dbReference>
<dbReference type="PRINTS" id="PR00344">
    <property type="entry name" value="BCTRLSENSOR"/>
</dbReference>
<keyword evidence="25" id="KW-1185">Reference proteome</keyword>
<evidence type="ECO:0000256" key="4">
    <source>
        <dbReference type="ARBA" id="ARBA00022475"/>
    </source>
</evidence>
<dbReference type="SUPFAM" id="SSF52172">
    <property type="entry name" value="CheY-like"/>
    <property type="match status" value="1"/>
</dbReference>
<protein>
    <recommendedName>
        <fullName evidence="3">histidine kinase</fullName>
        <ecNumber evidence="3">2.7.13.3</ecNumber>
    </recommendedName>
</protein>
<dbReference type="InterPro" id="IPR001638">
    <property type="entry name" value="Solute-binding_3/MltF_N"/>
</dbReference>
<reference evidence="23" key="2">
    <citation type="submission" date="2023-04" db="EMBL/GenBank/DDBJ databases">
        <title>Genome dynamics across the evolutionary transition to endosymbiosis.</title>
        <authorList>
            <person name="Siozios S."/>
            <person name="Nadal-Jimenez P."/>
            <person name="Azagi T."/>
            <person name="Sprong H."/>
            <person name="Frost C.L."/>
            <person name="Parratt S.R."/>
            <person name="Taylor G."/>
            <person name="Brettell L."/>
            <person name="Lew K.C."/>
            <person name="Croft L."/>
            <person name="King K.C."/>
            <person name="Brockhurst M.A."/>
            <person name="Hypsa V."/>
            <person name="Novakova E."/>
            <person name="Darby A.C."/>
            <person name="Hurst G.D.D."/>
        </authorList>
    </citation>
    <scope>NUCLEOTIDE SEQUENCE</scope>
    <source>
        <strain evidence="23">ANv_CAN</strain>
    </source>
</reference>
<dbReference type="InterPro" id="IPR004358">
    <property type="entry name" value="Sig_transdc_His_kin-like_C"/>
</dbReference>
<dbReference type="InterPro" id="IPR036641">
    <property type="entry name" value="HPT_dom_sf"/>
</dbReference>
<dbReference type="InterPro" id="IPR008207">
    <property type="entry name" value="Sig_transdc_His_kin_Hpt_dom"/>
</dbReference>
<keyword evidence="8 17" id="KW-0812">Transmembrane</keyword>
<dbReference type="SMART" id="SM00388">
    <property type="entry name" value="HisKA"/>
    <property type="match status" value="1"/>
</dbReference>
<comment type="catalytic activity">
    <reaction evidence="1">
        <text>ATP + protein L-histidine = ADP + protein N-phospho-L-histidine.</text>
        <dbReference type="EC" id="2.7.13.3"/>
    </reaction>
</comment>
<keyword evidence="7 22" id="KW-0808">Transferase</keyword>
<keyword evidence="13 17" id="KW-0472">Membrane</keyword>
<dbReference type="EMBL" id="CP038613">
    <property type="protein sequence ID" value="QBY42199.1"/>
    <property type="molecule type" value="Genomic_DNA"/>
</dbReference>
<keyword evidence="9" id="KW-0418">Kinase</keyword>
<dbReference type="InterPro" id="IPR003594">
    <property type="entry name" value="HATPase_dom"/>
</dbReference>
<dbReference type="GO" id="GO:0009927">
    <property type="term" value="F:histidine phosphotransfer kinase activity"/>
    <property type="evidence" value="ECO:0007669"/>
    <property type="project" value="TreeGrafter"/>
</dbReference>
<dbReference type="GO" id="GO:0000155">
    <property type="term" value="F:phosphorelay sensor kinase activity"/>
    <property type="evidence" value="ECO:0007669"/>
    <property type="project" value="InterPro"/>
</dbReference>
<name>A0A4P7KQI5_9GAMM</name>
<dbReference type="InterPro" id="IPR005467">
    <property type="entry name" value="His_kinase_dom"/>
</dbReference>
<gene>
    <name evidence="22" type="primary">evgS</name>
    <name evidence="22" type="ORF">ArsFIN_07440</name>
    <name evidence="23" type="ORF">QE258_03120</name>
</gene>
<evidence type="ECO:0000256" key="18">
    <source>
        <dbReference type="SAM" id="SignalP"/>
    </source>
</evidence>
<dbReference type="GeneID" id="96876000"/>
<dbReference type="InterPro" id="IPR003661">
    <property type="entry name" value="HisK_dim/P_dom"/>
</dbReference>
<evidence type="ECO:0000256" key="2">
    <source>
        <dbReference type="ARBA" id="ARBA00004429"/>
    </source>
</evidence>
<evidence type="ECO:0000259" key="20">
    <source>
        <dbReference type="PROSITE" id="PS50110"/>
    </source>
</evidence>
<dbReference type="AlphaFoldDB" id="A0A4P7KQI5"/>
<dbReference type="CDD" id="cd00082">
    <property type="entry name" value="HisKA"/>
    <property type="match status" value="1"/>
</dbReference>
<proteinExistence type="predicted"/>
<dbReference type="SUPFAM" id="SSF47226">
    <property type="entry name" value="Histidine-containing phosphotransfer domain, HPT domain"/>
    <property type="match status" value="1"/>
</dbReference>
<dbReference type="SMART" id="SM00387">
    <property type="entry name" value="HATPase_c"/>
    <property type="match status" value="1"/>
</dbReference>
<evidence type="ECO:0000256" key="13">
    <source>
        <dbReference type="ARBA" id="ARBA00023136"/>
    </source>
</evidence>